<evidence type="ECO:0000313" key="4">
    <source>
        <dbReference type="Proteomes" id="UP000028486"/>
    </source>
</evidence>
<dbReference type="Proteomes" id="UP000028486">
    <property type="component" value="Plasmid pCIG1485E"/>
</dbReference>
<dbReference type="KEGG" id="caj:CIG1485E_a0082"/>
<feature type="domain" description="Actin homologue MreB-like C-terminal" evidence="2">
    <location>
        <begin position="160"/>
        <end position="277"/>
    </location>
</feature>
<evidence type="ECO:0000313" key="3">
    <source>
        <dbReference type="EMBL" id="AII15607.1"/>
    </source>
</evidence>
<protein>
    <submittedName>
        <fullName evidence="3">Plasmid segregation protein ParM</fullName>
    </submittedName>
</protein>
<evidence type="ECO:0000259" key="1">
    <source>
        <dbReference type="Pfam" id="PF17989"/>
    </source>
</evidence>
<evidence type="ECO:0000259" key="2">
    <source>
        <dbReference type="Pfam" id="PF21522"/>
    </source>
</evidence>
<dbReference type="EMBL" id="CP009044">
    <property type="protein sequence ID" value="AII15607.1"/>
    <property type="molecule type" value="Genomic_DNA"/>
</dbReference>
<keyword evidence="3" id="KW-0614">Plasmid</keyword>
<dbReference type="HOGENOM" id="CLU_066405_1_0_7"/>
<dbReference type="eggNOG" id="COG0443">
    <property type="taxonomic scope" value="Bacteria"/>
</dbReference>
<keyword evidence="4" id="KW-1185">Reference proteome</keyword>
<sequence length="305" mass="34282">MAGDNKVQKIAIDIGYGDTKVMVGDKIFKFASAIEKKKEAQADYQDNSDDVYEFGGKKYTVGDKALTNAVSTRGFNFLVKYSPLIIFHAIKMAGLDTSKPIQLVTGLSIVNWQEREQFTNAIKTINVNNEVIEPKIKLMAQGQGIYLDYDGEKTEGDVCIVDIGYNTFDFLVFTDGKPRQDLSYATKKGANEIITELQTKIKKRFQFDASEQVAKKIFINKSIEIYGENTDLTDEIEDAKKDYAEFVIDELRSQRGDLLKVAKKVIFSGGGAYFLDDVEILKKTPNVTFSSKPYEFANVRGYYNG</sequence>
<dbReference type="Gene3D" id="3.30.420.40">
    <property type="match status" value="2"/>
</dbReference>
<accession>A0A076FDX3</accession>
<gene>
    <name evidence="3" type="ORF">CIG1485E_a0082</name>
</gene>
<dbReference type="Pfam" id="PF17989">
    <property type="entry name" value="ALP_N"/>
    <property type="match status" value="1"/>
</dbReference>
<dbReference type="RefSeq" id="WP_041572723.1">
    <property type="nucleotide sequence ID" value="NZ_CP009044.1"/>
</dbReference>
<geneLocation type="plasmid" evidence="3 4">
    <name>pCIG1485E</name>
</geneLocation>
<reference evidence="3 4" key="1">
    <citation type="journal article" date="2014" name="Genome Announc.">
        <title>Complete Genome Sequence of Campylobacter iguaniorum Strain 1485ET, Isolated from a Bearded Dragon (Pogona vitticeps).</title>
        <authorList>
            <person name="Gilbert M.J."/>
            <person name="Miller W.G."/>
            <person name="Yee E."/>
            <person name="Kik M."/>
            <person name="Wagenaar J.A."/>
            <person name="Duim B."/>
        </authorList>
    </citation>
    <scope>NUCLEOTIDE SEQUENCE [LARGE SCALE GENOMIC DNA]</scope>
    <source>
        <strain evidence="3 4">1485E</strain>
        <plasmid evidence="3">pCIG1485E</plasmid>
    </source>
</reference>
<feature type="domain" description="Actin-like protein N-terminal" evidence="1">
    <location>
        <begin position="11"/>
        <end position="143"/>
    </location>
</feature>
<dbReference type="AlphaFoldDB" id="A0A076FDX3"/>
<organism evidence="3 4">
    <name type="scientific">Campylobacter iguaniorum</name>
    <dbReference type="NCBI Taxonomy" id="1244531"/>
    <lineage>
        <taxon>Bacteria</taxon>
        <taxon>Pseudomonadati</taxon>
        <taxon>Campylobacterota</taxon>
        <taxon>Epsilonproteobacteria</taxon>
        <taxon>Campylobacterales</taxon>
        <taxon>Campylobacteraceae</taxon>
        <taxon>Campylobacter</taxon>
    </lineage>
</organism>
<name>A0A076FDX3_9BACT</name>
<dbReference type="SUPFAM" id="SSF53067">
    <property type="entry name" value="Actin-like ATPase domain"/>
    <property type="match status" value="2"/>
</dbReference>
<dbReference type="InterPro" id="IPR049067">
    <property type="entry name" value="MreB-like_C"/>
</dbReference>
<dbReference type="OrthoDB" id="5412507at2"/>
<dbReference type="Pfam" id="PF21522">
    <property type="entry name" value="MreB-like_C"/>
    <property type="match status" value="1"/>
</dbReference>
<dbReference type="InterPro" id="IPR043129">
    <property type="entry name" value="ATPase_NBD"/>
</dbReference>
<dbReference type="InterPro" id="IPR040607">
    <property type="entry name" value="ALP_N"/>
</dbReference>
<proteinExistence type="predicted"/>
<dbReference type="CDD" id="cd10227">
    <property type="entry name" value="ASKHA_NBD_ParM-like"/>
    <property type="match status" value="1"/>
</dbReference>